<accession>A0A6P8EKF6</accession>
<dbReference type="InterPro" id="IPR004146">
    <property type="entry name" value="DC1"/>
</dbReference>
<evidence type="ECO:0000259" key="3">
    <source>
        <dbReference type="Pfam" id="PF03107"/>
    </source>
</evidence>
<evidence type="ECO:0000313" key="4">
    <source>
        <dbReference type="Proteomes" id="UP000515151"/>
    </source>
</evidence>
<feature type="domain" description="DC1" evidence="3">
    <location>
        <begin position="137"/>
        <end position="185"/>
    </location>
</feature>
<feature type="compositionally biased region" description="Gly residues" evidence="2">
    <location>
        <begin position="377"/>
        <end position="389"/>
    </location>
</feature>
<feature type="region of interest" description="Disordered" evidence="2">
    <location>
        <begin position="195"/>
        <end position="255"/>
    </location>
</feature>
<organism evidence="4 5">
    <name type="scientific">Punica granatum</name>
    <name type="common">Pomegranate</name>
    <dbReference type="NCBI Taxonomy" id="22663"/>
    <lineage>
        <taxon>Eukaryota</taxon>
        <taxon>Viridiplantae</taxon>
        <taxon>Streptophyta</taxon>
        <taxon>Embryophyta</taxon>
        <taxon>Tracheophyta</taxon>
        <taxon>Spermatophyta</taxon>
        <taxon>Magnoliopsida</taxon>
        <taxon>eudicotyledons</taxon>
        <taxon>Gunneridae</taxon>
        <taxon>Pentapetalae</taxon>
        <taxon>rosids</taxon>
        <taxon>malvids</taxon>
        <taxon>Myrtales</taxon>
        <taxon>Lythraceae</taxon>
        <taxon>Punica</taxon>
    </lineage>
</organism>
<evidence type="ECO:0000256" key="2">
    <source>
        <dbReference type="SAM" id="MobiDB-lite"/>
    </source>
</evidence>
<dbReference type="Proteomes" id="UP000515151">
    <property type="component" value="Chromosome 7"/>
</dbReference>
<feature type="domain" description="DC1" evidence="3">
    <location>
        <begin position="79"/>
        <end position="128"/>
    </location>
</feature>
<gene>
    <name evidence="5" type="primary">LOC116214874</name>
</gene>
<reference evidence="5" key="2">
    <citation type="submission" date="2025-08" db="UniProtKB">
        <authorList>
            <consortium name="RefSeq"/>
        </authorList>
    </citation>
    <scope>IDENTIFICATION</scope>
    <source>
        <tissue evidence="5">Leaf</tissue>
    </source>
</reference>
<dbReference type="GeneID" id="116214874"/>
<dbReference type="SUPFAM" id="SSF57889">
    <property type="entry name" value="Cysteine-rich domain"/>
    <property type="match status" value="2"/>
</dbReference>
<evidence type="ECO:0000256" key="1">
    <source>
        <dbReference type="ARBA" id="ARBA00022737"/>
    </source>
</evidence>
<evidence type="ECO:0000313" key="5">
    <source>
        <dbReference type="RefSeq" id="XP_031406218.1"/>
    </source>
</evidence>
<feature type="region of interest" description="Disordered" evidence="2">
    <location>
        <begin position="334"/>
        <end position="389"/>
    </location>
</feature>
<feature type="compositionally biased region" description="Low complexity" evidence="2">
    <location>
        <begin position="364"/>
        <end position="375"/>
    </location>
</feature>
<dbReference type="InterPro" id="IPR046349">
    <property type="entry name" value="C1-like_sf"/>
</dbReference>
<proteinExistence type="predicted"/>
<dbReference type="Pfam" id="PF03107">
    <property type="entry name" value="C1_2"/>
    <property type="match status" value="3"/>
</dbReference>
<keyword evidence="4" id="KW-1185">Reference proteome</keyword>
<reference evidence="4" key="1">
    <citation type="journal article" date="2020" name="Plant Biotechnol. J.">
        <title>The pomegranate (Punica granatum L.) draft genome dissects genetic divergence between soft- and hard-seeded cultivars.</title>
        <authorList>
            <person name="Luo X."/>
            <person name="Li H."/>
            <person name="Wu Z."/>
            <person name="Yao W."/>
            <person name="Zhao P."/>
            <person name="Cao D."/>
            <person name="Yu H."/>
            <person name="Li K."/>
            <person name="Poudel K."/>
            <person name="Zhao D."/>
            <person name="Zhang F."/>
            <person name="Xia X."/>
            <person name="Chen L."/>
            <person name="Wang Q."/>
            <person name="Jing D."/>
            <person name="Cao S."/>
        </authorList>
    </citation>
    <scope>NUCLEOTIDE SEQUENCE [LARGE SCALE GENOMIC DNA]</scope>
    <source>
        <strain evidence="4">cv. Tunisia</strain>
    </source>
</reference>
<feature type="compositionally biased region" description="Low complexity" evidence="2">
    <location>
        <begin position="196"/>
        <end position="206"/>
    </location>
</feature>
<feature type="compositionally biased region" description="Low complexity" evidence="2">
    <location>
        <begin position="227"/>
        <end position="248"/>
    </location>
</feature>
<feature type="domain" description="DC1" evidence="3">
    <location>
        <begin position="13"/>
        <end position="70"/>
    </location>
</feature>
<dbReference type="OrthoDB" id="1877533at2759"/>
<feature type="compositionally biased region" description="Gly residues" evidence="2">
    <location>
        <begin position="337"/>
        <end position="363"/>
    </location>
</feature>
<dbReference type="AlphaFoldDB" id="A0A6P8EKF6"/>
<protein>
    <submittedName>
        <fullName evidence="5">Myb-like protein K</fullName>
    </submittedName>
</protein>
<dbReference type="PANTHER" id="PTHR46288:SF80">
    <property type="entry name" value="CYSTEINE_HISTIDINE-RICH C1 DOMAIN FAMILY PROTEIN"/>
    <property type="match status" value="1"/>
</dbReference>
<feature type="region of interest" description="Disordered" evidence="2">
    <location>
        <begin position="289"/>
        <end position="312"/>
    </location>
</feature>
<name>A0A6P8EKF6_PUNGR</name>
<sequence length="389" mass="40881">MGKLSHEPYIHHFSHPHPLELTNVAQSQSMNLSITICSCCTLRSDGGYMYTCRTCSVGGGSGFALHLACAQMPALITHPSHPKHPLSLLPATPYHGGSSFNCDACSCPGTAFCYHCPDCDFDLHPTCASKPLSTAHPRHHHQLSLEFFPPYSIRAFSCDVCGGTGKNHWLYRCTSCEFDAHLECATSTAGGRPIGQAPAPLLQQQPQPQPQPRPALQHYPSYPGSYNNNNVVQPPQPQPQQYQVQHQNSAPGNLQNYQYQPQQITTSPYYNIPPASGPTIMAPAQQIYRQPQPQPQPAGAGSGGQQGNNNDLTNMMAQSFLDAAAQQAGQTLVQNLMGGGDNNGGTGNDGGGNDCGGGGGDDPSGGSSVLGNVLGAVFGGGGGSGGSDD</sequence>
<dbReference type="PANTHER" id="PTHR46288">
    <property type="entry name" value="PHORBOL-ESTER/DAG-TYPE DOMAIN-CONTAINING PROTEIN"/>
    <property type="match status" value="1"/>
</dbReference>
<dbReference type="RefSeq" id="XP_031406218.1">
    <property type="nucleotide sequence ID" value="XM_031550358.1"/>
</dbReference>
<keyword evidence="1" id="KW-0677">Repeat</keyword>